<dbReference type="InterPro" id="IPR010255">
    <property type="entry name" value="Haem_peroxidase_sf"/>
</dbReference>
<reference evidence="1 2" key="1">
    <citation type="submission" date="2022-05" db="EMBL/GenBank/DDBJ databases">
        <authorList>
            <consortium name="Genoscope - CEA"/>
            <person name="William W."/>
        </authorList>
    </citation>
    <scope>NUCLEOTIDE SEQUENCE [LARGE SCALE GENOMIC DNA]</scope>
</reference>
<dbReference type="PROSITE" id="PS50292">
    <property type="entry name" value="PEROXIDASE_3"/>
    <property type="match status" value="2"/>
</dbReference>
<dbReference type="CDD" id="cd09823">
    <property type="entry name" value="peroxinectin_like"/>
    <property type="match status" value="2"/>
</dbReference>
<dbReference type="Pfam" id="PF03098">
    <property type="entry name" value="An_peroxidase"/>
    <property type="match status" value="3"/>
</dbReference>
<dbReference type="InterPro" id="IPR019791">
    <property type="entry name" value="Haem_peroxidase_animal"/>
</dbReference>
<comment type="caution">
    <text evidence="1">The sequence shown here is derived from an EMBL/GenBank/DDBJ whole genome shotgun (WGS) entry which is preliminary data.</text>
</comment>
<dbReference type="PANTHER" id="PTHR11475:SF134">
    <property type="entry name" value="LD42267P"/>
    <property type="match status" value="1"/>
</dbReference>
<dbReference type="EMBL" id="CALNXI010000486">
    <property type="protein sequence ID" value="CAH3028037.1"/>
    <property type="molecule type" value="Genomic_DNA"/>
</dbReference>
<evidence type="ECO:0000313" key="2">
    <source>
        <dbReference type="Proteomes" id="UP001159427"/>
    </source>
</evidence>
<organism evidence="1 2">
    <name type="scientific">Porites evermanni</name>
    <dbReference type="NCBI Taxonomy" id="104178"/>
    <lineage>
        <taxon>Eukaryota</taxon>
        <taxon>Metazoa</taxon>
        <taxon>Cnidaria</taxon>
        <taxon>Anthozoa</taxon>
        <taxon>Hexacorallia</taxon>
        <taxon>Scleractinia</taxon>
        <taxon>Fungiina</taxon>
        <taxon>Poritidae</taxon>
        <taxon>Porites</taxon>
    </lineage>
</organism>
<accession>A0ABN8MHG2</accession>
<gene>
    <name evidence="1" type="ORF">PEVE_00032981</name>
</gene>
<keyword evidence="2" id="KW-1185">Reference proteome</keyword>
<dbReference type="PANTHER" id="PTHR11475">
    <property type="entry name" value="OXIDASE/PEROXIDASE"/>
    <property type="match status" value="1"/>
</dbReference>
<dbReference type="InterPro" id="IPR037120">
    <property type="entry name" value="Haem_peroxidase_sf_animal"/>
</dbReference>
<evidence type="ECO:0000313" key="1">
    <source>
        <dbReference type="EMBL" id="CAH3028037.1"/>
    </source>
</evidence>
<feature type="non-terminal residue" evidence="1">
    <location>
        <position position="1"/>
    </location>
</feature>
<name>A0ABN8MHG2_9CNID</name>
<proteinExistence type="predicted"/>
<dbReference type="Gene3D" id="1.10.640.10">
    <property type="entry name" value="Haem peroxidase domain superfamily, animal type"/>
    <property type="match status" value="2"/>
</dbReference>
<protein>
    <recommendedName>
        <fullName evidence="3">Peroxidase</fullName>
    </recommendedName>
</protein>
<sequence length="1347" mass="152705">CNPNAPFRTIDGTCNNLRNPSFGAASTTFNRLLPADYGDGISTLRQAVNGKELPNARDVSRFVHGSNAVAFLTINIEIPKDDAIFRDREVDFIELEREAPSEVDSFCKLVPREHTNTLTAYIDASNVYGSTQEVADSLRAPNGLLKVMEHPDGAKFMDLLPARTETPETFCPSLDPKRPCFVAGDSRSNENQGLSSVHTVFVRHHNRIATFFRKRTKWGPERIYQETRRIIGAQLQVITYNEFLPLFLSKKTIKKFGLKLLKGTQFFNDYDETVNAQMTAGFSVAAFRFGHTLIQEWFRRFNQKSFQHKDKSEFRPIPVLDFENPQYLYEICQGGVDAILRGLIKDAAGKTDGRFSSSVQENLRRGEGDLSDLISINIQRGRERGVSGYTKYRNLPLCGLPKVKSFNDLVRKANFDGKDVANLRKIYKNVHDIDYFVAGMLEPRPSDGGVLGPTFQCIVAEQFRRLRVGDRFWHENAPNPSLNTDQTAFNAAMLREIRKTTFAKILCDNADNIPFISKKVLEQSKKRVKCSALPTVSLKPWKDRNTQISKVKLNMTSRSLVRQLVVLLSLGMASSKLPDHKGSVEDMETAEPEIGTLDEIAALDEISDDNLSEEDDDDFGETDNKTLAEVTVATRNIPPYKKCQIVSEARRLANIIGKNIYVRPRNRKRERQTAMRKYYQAFVHGGKSFISDADWLTAKRSERCSTCLFNELCKQRRIQRNVRKRMCRRKLVRAAINVYPVTAINIQCDPNAPFRTIDGTCNNLRNPSYGAANTTFNRLLPADYGDGISTLRRARNGRKLPNARDVSRFAHGSNVDRTNPNSTILTHMAMVFAQFMDHDFTLAQGQGINCEPPTRNPECINIRIPIGDAIFRNREVDFLELERDAPSKSTSFCKLATREHTNTLTAYIDASNVYGSIEEVTDSLRAPNGLLRVMEHPDGERFMDLGPARTETPESFCPSLDPNRPCFAAGDTRNNENQGLSSVHTIFVRHHNRIATIFQRRTRWGPERIYQETRRIIAAQLQVITYKEFLPLVLSKRTIAKFGLGLVTGTRFFNGYNRKVNAQMTAGFSVAAYRFGHTLIQEWFRRFNQRSFQHRDESEFRPIPVLDFENPQYLYETCQGGVDAILRGLIKDPAGKLDGRFSSSVQENLRRGESDLSDLISINIQRGRERGVPGYTKYRNLRLCGLQKVRSFDDLERNAGFASSDVANLRSIYGNVHDIDFFVAGMLEPRPSDGGVLGPTFQCIVAEQFRRLRVGDRFWHENAPNPSLNADRTAFNAAMLREIRKTTFAKIICDNSDNIPFISRRVLEQSKRRVACSALPTVNLEAWVTRREGDSGLPEDVNDHPDN</sequence>
<evidence type="ECO:0008006" key="3">
    <source>
        <dbReference type="Google" id="ProtNLM"/>
    </source>
</evidence>
<dbReference type="Proteomes" id="UP001159427">
    <property type="component" value="Unassembled WGS sequence"/>
</dbReference>
<dbReference type="PRINTS" id="PR00457">
    <property type="entry name" value="ANPEROXIDASE"/>
</dbReference>
<dbReference type="SUPFAM" id="SSF48113">
    <property type="entry name" value="Heme-dependent peroxidases"/>
    <property type="match status" value="2"/>
</dbReference>